<evidence type="ECO:0000259" key="4">
    <source>
        <dbReference type="SMART" id="SM00856"/>
    </source>
</evidence>
<dbReference type="PANTHER" id="PTHR31080:SF296">
    <property type="entry name" value="OS05G0360900 PROTEIN"/>
    <property type="match status" value="1"/>
</dbReference>
<feature type="domain" description="Pectinesterase inhibitor" evidence="4">
    <location>
        <begin position="40"/>
        <end position="183"/>
    </location>
</feature>
<dbReference type="KEGG" id="vra:106756969"/>
<feature type="chain" id="PRO_5010324603" evidence="3">
    <location>
        <begin position="25"/>
        <end position="193"/>
    </location>
</feature>
<dbReference type="Proteomes" id="UP000087766">
    <property type="component" value="Chromosome 3"/>
</dbReference>
<dbReference type="InterPro" id="IPR035513">
    <property type="entry name" value="Invertase/methylesterase_inhib"/>
</dbReference>
<dbReference type="SUPFAM" id="SSF101148">
    <property type="entry name" value="Plant invertase/pectin methylesterase inhibitor"/>
    <property type="match status" value="1"/>
</dbReference>
<feature type="signal peptide" evidence="3">
    <location>
        <begin position="1"/>
        <end position="24"/>
    </location>
</feature>
<dbReference type="AlphaFoldDB" id="A0A1S3TMP9"/>
<comment type="similarity">
    <text evidence="2">Belongs to the PMEI family.</text>
</comment>
<name>A0A1S3TMP9_VIGRR</name>
<evidence type="ECO:0000256" key="3">
    <source>
        <dbReference type="SAM" id="SignalP"/>
    </source>
</evidence>
<dbReference type="Gene3D" id="1.20.140.40">
    <property type="entry name" value="Invertase/pectin methylesterase inhibitor family protein"/>
    <property type="match status" value="1"/>
</dbReference>
<dbReference type="RefSeq" id="XP_014495046.1">
    <property type="nucleotide sequence ID" value="XM_014639560.2"/>
</dbReference>
<dbReference type="NCBIfam" id="TIGR01614">
    <property type="entry name" value="PME_inhib"/>
    <property type="match status" value="1"/>
</dbReference>
<sequence>MDHFAKSLWVLALCVAVMTQQAAALDKSKGKPTGEKETPTGKTLIKKVCSSSPTKDLCVQVLSSDALSTTANLKELAIISLRVAARNASGILADTKVLIDDDELDPDIQQGLADCKENILDAESQLEDTIAALMVNSEGDAQLWLKAALAAIDTCDASIPGDDDILSVESAVFRKLCNIANSVIKQLPNPTKS</sequence>
<dbReference type="InterPro" id="IPR006501">
    <property type="entry name" value="Pectinesterase_inhib_dom"/>
</dbReference>
<proteinExistence type="inferred from homology"/>
<keyword evidence="1 3" id="KW-0732">Signal</keyword>
<organism evidence="5 6">
    <name type="scientific">Vigna radiata var. radiata</name>
    <name type="common">Mung bean</name>
    <name type="synonym">Phaseolus aureus</name>
    <dbReference type="NCBI Taxonomy" id="3916"/>
    <lineage>
        <taxon>Eukaryota</taxon>
        <taxon>Viridiplantae</taxon>
        <taxon>Streptophyta</taxon>
        <taxon>Embryophyta</taxon>
        <taxon>Tracheophyta</taxon>
        <taxon>Spermatophyta</taxon>
        <taxon>Magnoliopsida</taxon>
        <taxon>eudicotyledons</taxon>
        <taxon>Gunneridae</taxon>
        <taxon>Pentapetalae</taxon>
        <taxon>rosids</taxon>
        <taxon>fabids</taxon>
        <taxon>Fabales</taxon>
        <taxon>Fabaceae</taxon>
        <taxon>Papilionoideae</taxon>
        <taxon>50 kb inversion clade</taxon>
        <taxon>NPAAA clade</taxon>
        <taxon>indigoferoid/millettioid clade</taxon>
        <taxon>Phaseoleae</taxon>
        <taxon>Vigna</taxon>
    </lineage>
</organism>
<evidence type="ECO:0000256" key="2">
    <source>
        <dbReference type="ARBA" id="ARBA00038471"/>
    </source>
</evidence>
<dbReference type="OrthoDB" id="841681at2759"/>
<keyword evidence="5" id="KW-1185">Reference proteome</keyword>
<evidence type="ECO:0000256" key="1">
    <source>
        <dbReference type="ARBA" id="ARBA00022729"/>
    </source>
</evidence>
<dbReference type="Pfam" id="PF04043">
    <property type="entry name" value="PMEI"/>
    <property type="match status" value="1"/>
</dbReference>
<dbReference type="STRING" id="3916.A0A1S3TMP9"/>
<evidence type="ECO:0000313" key="5">
    <source>
        <dbReference type="Proteomes" id="UP000087766"/>
    </source>
</evidence>
<dbReference type="PANTHER" id="PTHR31080">
    <property type="entry name" value="PECTINESTERASE INHIBITOR-LIKE"/>
    <property type="match status" value="1"/>
</dbReference>
<reference evidence="5" key="1">
    <citation type="journal article" date="2014" name="Nat. Commun.">
        <title>Genome sequence of mungbean and insights into evolution within Vigna species.</title>
        <authorList>
            <person name="Kang Y.J."/>
            <person name="Kim S.K."/>
            <person name="Kim M.Y."/>
            <person name="Lestari P."/>
            <person name="Kim K.H."/>
            <person name="Ha B.K."/>
            <person name="Jun T.H."/>
            <person name="Hwang W.J."/>
            <person name="Lee T."/>
            <person name="Lee J."/>
            <person name="Shim S."/>
            <person name="Yoon M.Y."/>
            <person name="Jang Y.E."/>
            <person name="Han K.S."/>
            <person name="Taeprayoon P."/>
            <person name="Yoon N."/>
            <person name="Somta P."/>
            <person name="Tanya P."/>
            <person name="Kim K.S."/>
            <person name="Gwag J.G."/>
            <person name="Moon J.K."/>
            <person name="Lee Y.H."/>
            <person name="Park B.S."/>
            <person name="Bombarely A."/>
            <person name="Doyle J.J."/>
            <person name="Jackson S.A."/>
            <person name="Schafleitner R."/>
            <person name="Srinives P."/>
            <person name="Varshney R.K."/>
            <person name="Lee S.H."/>
        </authorList>
    </citation>
    <scope>NUCLEOTIDE SEQUENCE [LARGE SCALE GENOMIC DNA]</scope>
    <source>
        <strain evidence="5">cv. VC1973A</strain>
    </source>
</reference>
<dbReference type="SMART" id="SM00856">
    <property type="entry name" value="PMEI"/>
    <property type="match status" value="1"/>
</dbReference>
<dbReference type="InterPro" id="IPR051955">
    <property type="entry name" value="PME_Inhibitor"/>
</dbReference>
<gene>
    <name evidence="6" type="primary">LOC106756969</name>
</gene>
<dbReference type="GO" id="GO:0004857">
    <property type="term" value="F:enzyme inhibitor activity"/>
    <property type="evidence" value="ECO:0007669"/>
    <property type="project" value="InterPro"/>
</dbReference>
<dbReference type="GeneID" id="106756969"/>
<protein>
    <submittedName>
        <fullName evidence="6">Pectinesterase inhibitor-like</fullName>
    </submittedName>
</protein>
<reference evidence="6" key="2">
    <citation type="submission" date="2025-08" db="UniProtKB">
        <authorList>
            <consortium name="RefSeq"/>
        </authorList>
    </citation>
    <scope>IDENTIFICATION</scope>
    <source>
        <tissue evidence="6">Leaf</tissue>
    </source>
</reference>
<evidence type="ECO:0000313" key="6">
    <source>
        <dbReference type="RefSeq" id="XP_014495046.1"/>
    </source>
</evidence>
<accession>A0A1S3TMP9</accession>